<keyword evidence="2" id="KW-1185">Reference proteome</keyword>
<dbReference type="GO" id="GO:1901135">
    <property type="term" value="P:carbohydrate derivative metabolic process"/>
    <property type="evidence" value="ECO:0007669"/>
    <property type="project" value="InterPro"/>
</dbReference>
<dbReference type="AlphaFoldDB" id="A0A7K0J7M5"/>
<evidence type="ECO:0000313" key="2">
    <source>
        <dbReference type="Proteomes" id="UP000466104"/>
    </source>
</evidence>
<dbReference type="InterPro" id="IPR046348">
    <property type="entry name" value="SIS_dom_sf"/>
</dbReference>
<keyword evidence="1" id="KW-0413">Isomerase</keyword>
<proteinExistence type="predicted"/>
<dbReference type="RefSeq" id="WP_326833466.1">
    <property type="nucleotide sequence ID" value="NZ_VUMG01000003.1"/>
</dbReference>
<protein>
    <submittedName>
        <fullName evidence="1">Phosphoheptose isomerase</fullName>
    </submittedName>
</protein>
<gene>
    <name evidence="1" type="ORF">FYJ43_07850</name>
</gene>
<accession>A0A7K0J7M5</accession>
<name>A0A7K0J7M5_9ACTN</name>
<dbReference type="GO" id="GO:0097367">
    <property type="term" value="F:carbohydrate derivative binding"/>
    <property type="evidence" value="ECO:0007669"/>
    <property type="project" value="InterPro"/>
</dbReference>
<dbReference type="Proteomes" id="UP000466104">
    <property type="component" value="Unassembled WGS sequence"/>
</dbReference>
<comment type="caution">
    <text evidence="1">The sequence shown here is derived from an EMBL/GenBank/DDBJ whole genome shotgun (WGS) entry which is preliminary data.</text>
</comment>
<reference evidence="1 2" key="1">
    <citation type="submission" date="2019-08" db="EMBL/GenBank/DDBJ databases">
        <title>In-depth cultivation of the pig gut microbiome towards novel bacterial diversity and tailored functional studies.</title>
        <authorList>
            <person name="Wylensek D."/>
            <person name="Hitch T.C.A."/>
            <person name="Clavel T."/>
        </authorList>
    </citation>
    <scope>NUCLEOTIDE SEQUENCE [LARGE SCALE GENOMIC DNA]</scope>
    <source>
        <strain evidence="1 2">WCA-380-WT-3A</strain>
    </source>
</reference>
<sequence>MTFDDSRLDAPLNPCAEGVLRLLASTGARIRRDSADLDAVHRTVGEWGQPRGVLVVGPEARLVRSVLEPMCPVPLVAWPFLRLPAWVGPLDLVVALDTDGRCAAQVAEARRRGSAIILAASEEAESWQAAGNHGTARIPMASEDALSAAVAALSVLSDLGLGPVVHPGQVARVADMVAESASPHRNLAVNAAKDLACALADAEPLLWGGSVLAARASRRLAQWLRRATGRIALAADFESLRPVIESAPRRDLFADPDLDGETRRPVLVVMDDAETEHVDVRSELEQLCAAHDVTVRSVTLPLGIDERSSSMDRYVALLLQGSFAAVYVALGLDRLEEMT</sequence>
<dbReference type="EMBL" id="VUMG01000003">
    <property type="protein sequence ID" value="MSS45950.1"/>
    <property type="molecule type" value="Genomic_DNA"/>
</dbReference>
<dbReference type="SUPFAM" id="SSF53697">
    <property type="entry name" value="SIS domain"/>
    <property type="match status" value="1"/>
</dbReference>
<dbReference type="GO" id="GO:0016853">
    <property type="term" value="F:isomerase activity"/>
    <property type="evidence" value="ECO:0007669"/>
    <property type="project" value="UniProtKB-KW"/>
</dbReference>
<organism evidence="1 2">
    <name type="scientific">Cutibacterium porci</name>
    <dbReference type="NCBI Taxonomy" id="2605781"/>
    <lineage>
        <taxon>Bacteria</taxon>
        <taxon>Bacillati</taxon>
        <taxon>Actinomycetota</taxon>
        <taxon>Actinomycetes</taxon>
        <taxon>Propionibacteriales</taxon>
        <taxon>Propionibacteriaceae</taxon>
        <taxon>Cutibacterium</taxon>
    </lineage>
</organism>
<evidence type="ECO:0000313" key="1">
    <source>
        <dbReference type="EMBL" id="MSS45950.1"/>
    </source>
</evidence>